<organism evidence="2 3">
    <name type="scientific">Phomopsis amygdali</name>
    <name type="common">Fusicoccum amygdali</name>
    <dbReference type="NCBI Taxonomy" id="1214568"/>
    <lineage>
        <taxon>Eukaryota</taxon>
        <taxon>Fungi</taxon>
        <taxon>Dikarya</taxon>
        <taxon>Ascomycota</taxon>
        <taxon>Pezizomycotina</taxon>
        <taxon>Sordariomycetes</taxon>
        <taxon>Sordariomycetidae</taxon>
        <taxon>Diaporthales</taxon>
        <taxon>Diaporthaceae</taxon>
        <taxon>Diaporthe</taxon>
    </lineage>
</organism>
<evidence type="ECO:0000256" key="1">
    <source>
        <dbReference type="SAM" id="MobiDB-lite"/>
    </source>
</evidence>
<keyword evidence="3" id="KW-1185">Reference proteome</keyword>
<comment type="caution">
    <text evidence="2">The sequence shown here is derived from an EMBL/GenBank/DDBJ whole genome shotgun (WGS) entry which is preliminary data.</text>
</comment>
<reference evidence="2" key="1">
    <citation type="submission" date="2023-06" db="EMBL/GenBank/DDBJ databases">
        <authorList>
            <person name="Noh H."/>
        </authorList>
    </citation>
    <scope>NUCLEOTIDE SEQUENCE</scope>
    <source>
        <strain evidence="2">DUCC20226</strain>
    </source>
</reference>
<feature type="region of interest" description="Disordered" evidence="1">
    <location>
        <begin position="156"/>
        <end position="186"/>
    </location>
</feature>
<protein>
    <submittedName>
        <fullName evidence="2">Uncharacterized protein</fullName>
    </submittedName>
</protein>
<sequence>MAITRLWFFTLKPDRSAHDPGFLALWTAILELCALYTPSPRSSSVQIQQALSLSTPPKRSHHFLFQSVHDENLLVLISTYPSMVLCRQADAAYAKQYKDELLRHVVHQALRQIDIEDTEVVPALLESRTRSNGGGGGKAEVNVTISARDPLKLEMSESRSSLDGRAPVPVPPPTQEISGPNASDVPIIPGVSFSDVLEAQKSEGRRWVSISRGRSFQEQGDEEVFRLTELLAR</sequence>
<proteinExistence type="predicted"/>
<accession>A0AAD9S876</accession>
<dbReference type="AlphaFoldDB" id="A0AAD9S876"/>
<dbReference type="Proteomes" id="UP001265746">
    <property type="component" value="Unassembled WGS sequence"/>
</dbReference>
<gene>
    <name evidence="2" type="ORF">N8I77_010393</name>
</gene>
<evidence type="ECO:0000313" key="2">
    <source>
        <dbReference type="EMBL" id="KAK2600891.1"/>
    </source>
</evidence>
<evidence type="ECO:0000313" key="3">
    <source>
        <dbReference type="Proteomes" id="UP001265746"/>
    </source>
</evidence>
<name>A0AAD9S876_PHOAM</name>
<dbReference type="EMBL" id="JAUJFL010000006">
    <property type="protein sequence ID" value="KAK2600891.1"/>
    <property type="molecule type" value="Genomic_DNA"/>
</dbReference>